<comment type="cofactor">
    <cofactor evidence="1 6">
        <name>FAD</name>
        <dbReference type="ChEBI" id="CHEBI:57692"/>
    </cofactor>
</comment>
<keyword evidence="5 6" id="KW-0560">Oxidoreductase</keyword>
<dbReference type="RefSeq" id="WP_166849112.1">
    <property type="nucleotide sequence ID" value="NZ_JAAONY010000001.1"/>
</dbReference>
<dbReference type="Pfam" id="PF02771">
    <property type="entry name" value="Acyl-CoA_dh_N"/>
    <property type="match status" value="1"/>
</dbReference>
<dbReference type="InterPro" id="IPR037069">
    <property type="entry name" value="AcylCoA_DH/ox_N_sf"/>
</dbReference>
<dbReference type="PROSITE" id="PS00073">
    <property type="entry name" value="ACYL_COA_DH_2"/>
    <property type="match status" value="1"/>
</dbReference>
<dbReference type="AlphaFoldDB" id="A0A7X0JSB0"/>
<evidence type="ECO:0000256" key="3">
    <source>
        <dbReference type="ARBA" id="ARBA00022630"/>
    </source>
</evidence>
<dbReference type="FunFam" id="2.40.110.10:FF:000002">
    <property type="entry name" value="Acyl-CoA dehydrogenase fadE12"/>
    <property type="match status" value="1"/>
</dbReference>
<dbReference type="FunCoup" id="A0A7X0JSB0">
    <property type="interactions" value="476"/>
</dbReference>
<dbReference type="Gene3D" id="1.20.140.10">
    <property type="entry name" value="Butyryl-CoA Dehydrogenase, subunit A, domain 3"/>
    <property type="match status" value="1"/>
</dbReference>
<comment type="caution">
    <text evidence="10">The sequence shown here is derived from an EMBL/GenBank/DDBJ whole genome shotgun (WGS) entry which is preliminary data.</text>
</comment>
<sequence>MIFTAEHEQLRETVQRFVRDEINPHVDDWEKDGIFPARVLYKKAAELGLLGINKPEEYGGLGLDYSFQAIFAEEIGRADHMSSPLGLGVHTTMATPALTNFGSHELKQEFLAPAIAGERVACIAVSEPSAGSDVAQLKTQAKQQADDYVINGTKMWITNSTQSDFICLLANTSEGPVHKNKSLIIVPSDTPGISFSKPLEKLGMHASDTAQIFFDNVKVPVRHRIGDEGKGFFYQMQQFQEERLWCALSCLKVFENCIDKTIEYTRDRHIFGAPVLHNQSIHYHLAELQAEVELLRSLCYDAVEKIMHGEDVTRLATIAKFKLGKLTQTIPNDCLQYWGGMGFMWDNFVARVYRDIRAAAIGGGSDETMLAVLSKLMGTHP</sequence>
<dbReference type="InterPro" id="IPR006091">
    <property type="entry name" value="Acyl-CoA_Oxase/DH_mid-dom"/>
</dbReference>
<dbReference type="Pfam" id="PF00441">
    <property type="entry name" value="Acyl-CoA_dh_1"/>
    <property type="match status" value="1"/>
</dbReference>
<dbReference type="PANTHER" id="PTHR43884">
    <property type="entry name" value="ACYL-COA DEHYDROGENASE"/>
    <property type="match status" value="1"/>
</dbReference>
<keyword evidence="3 6" id="KW-0285">Flavoprotein</keyword>
<evidence type="ECO:0000256" key="2">
    <source>
        <dbReference type="ARBA" id="ARBA00009347"/>
    </source>
</evidence>
<dbReference type="InParanoid" id="A0A7X0JSB0"/>
<evidence type="ECO:0000256" key="5">
    <source>
        <dbReference type="ARBA" id="ARBA00023002"/>
    </source>
</evidence>
<evidence type="ECO:0000256" key="1">
    <source>
        <dbReference type="ARBA" id="ARBA00001974"/>
    </source>
</evidence>
<feature type="domain" description="Acyl-CoA dehydrogenase/oxidase C-terminal" evidence="7">
    <location>
        <begin position="229"/>
        <end position="375"/>
    </location>
</feature>
<dbReference type="SUPFAM" id="SSF47203">
    <property type="entry name" value="Acyl-CoA dehydrogenase C-terminal domain-like"/>
    <property type="match status" value="1"/>
</dbReference>
<dbReference type="Pfam" id="PF02770">
    <property type="entry name" value="Acyl-CoA_dh_M"/>
    <property type="match status" value="1"/>
</dbReference>
<dbReference type="InterPro" id="IPR013786">
    <property type="entry name" value="AcylCoA_DH/ox_N"/>
</dbReference>
<dbReference type="InterPro" id="IPR006089">
    <property type="entry name" value="Acyl-CoA_DH_CS"/>
</dbReference>
<dbReference type="InterPro" id="IPR009075">
    <property type="entry name" value="AcylCo_DH/oxidase_C"/>
</dbReference>
<evidence type="ECO:0000256" key="6">
    <source>
        <dbReference type="RuleBase" id="RU362125"/>
    </source>
</evidence>
<evidence type="ECO:0000259" key="9">
    <source>
        <dbReference type="Pfam" id="PF02771"/>
    </source>
</evidence>
<feature type="domain" description="Acyl-CoA oxidase/dehydrogenase middle" evidence="8">
    <location>
        <begin position="122"/>
        <end position="217"/>
    </location>
</feature>
<dbReference type="EC" id="1.3.99.-" evidence="10"/>
<comment type="similarity">
    <text evidence="2 6">Belongs to the acyl-CoA dehydrogenase family.</text>
</comment>
<accession>A0A7X0JSB0</accession>
<keyword evidence="4 6" id="KW-0274">FAD</keyword>
<dbReference type="InterPro" id="IPR046373">
    <property type="entry name" value="Acyl-CoA_Oxase/DH_mid-dom_sf"/>
</dbReference>
<evidence type="ECO:0000256" key="4">
    <source>
        <dbReference type="ARBA" id="ARBA00022827"/>
    </source>
</evidence>
<dbReference type="GO" id="GO:0050660">
    <property type="term" value="F:flavin adenine dinucleotide binding"/>
    <property type="evidence" value="ECO:0007669"/>
    <property type="project" value="InterPro"/>
</dbReference>
<evidence type="ECO:0000313" key="11">
    <source>
        <dbReference type="Proteomes" id="UP000528457"/>
    </source>
</evidence>
<dbReference type="InterPro" id="IPR009100">
    <property type="entry name" value="AcylCoA_DH/oxidase_NM_dom_sf"/>
</dbReference>
<feature type="domain" description="Acyl-CoA dehydrogenase/oxidase N-terminal" evidence="9">
    <location>
        <begin position="4"/>
        <end position="118"/>
    </location>
</feature>
<evidence type="ECO:0000313" key="10">
    <source>
        <dbReference type="EMBL" id="MBB6521227.1"/>
    </source>
</evidence>
<dbReference type="Proteomes" id="UP000528457">
    <property type="component" value="Unassembled WGS sequence"/>
</dbReference>
<dbReference type="Gene3D" id="1.10.540.10">
    <property type="entry name" value="Acyl-CoA dehydrogenase/oxidase, N-terminal domain"/>
    <property type="match status" value="1"/>
</dbReference>
<gene>
    <name evidence="10" type="ORF">HNR48_001505</name>
</gene>
<protein>
    <submittedName>
        <fullName evidence="10">Citronellyl-CoA dehydrogenase</fullName>
        <ecNumber evidence="10">1.3.99.-</ecNumber>
    </submittedName>
</protein>
<dbReference type="InterPro" id="IPR036250">
    <property type="entry name" value="AcylCo_DH-like_C"/>
</dbReference>
<dbReference type="EMBL" id="JACHHT010000001">
    <property type="protein sequence ID" value="MBB6521227.1"/>
    <property type="molecule type" value="Genomic_DNA"/>
</dbReference>
<dbReference type="PANTHER" id="PTHR43884:SF12">
    <property type="entry name" value="ISOVALERYL-COA DEHYDROGENASE, MITOCHONDRIAL-RELATED"/>
    <property type="match status" value="1"/>
</dbReference>
<evidence type="ECO:0000259" key="7">
    <source>
        <dbReference type="Pfam" id="PF00441"/>
    </source>
</evidence>
<dbReference type="GO" id="GO:0003995">
    <property type="term" value="F:acyl-CoA dehydrogenase activity"/>
    <property type="evidence" value="ECO:0007669"/>
    <property type="project" value="InterPro"/>
</dbReference>
<name>A0A7X0JSB0_9GAMM</name>
<dbReference type="Gene3D" id="2.40.110.10">
    <property type="entry name" value="Butyryl-CoA Dehydrogenase, subunit A, domain 2"/>
    <property type="match status" value="1"/>
</dbReference>
<reference evidence="10 11" key="1">
    <citation type="submission" date="2020-08" db="EMBL/GenBank/DDBJ databases">
        <title>Genomic Encyclopedia of Type Strains, Phase IV (KMG-IV): sequencing the most valuable type-strain genomes for metagenomic binning, comparative biology and taxonomic classification.</title>
        <authorList>
            <person name="Goeker M."/>
        </authorList>
    </citation>
    <scope>NUCLEOTIDE SEQUENCE [LARGE SCALE GENOMIC DNA]</scope>
    <source>
        <strain evidence="10 11">DSM 22368</strain>
    </source>
</reference>
<keyword evidence="11" id="KW-1185">Reference proteome</keyword>
<organism evidence="10 11">
    <name type="scientific">Pseudoteredinibacter isoporae</name>
    <dbReference type="NCBI Taxonomy" id="570281"/>
    <lineage>
        <taxon>Bacteria</taxon>
        <taxon>Pseudomonadati</taxon>
        <taxon>Pseudomonadota</taxon>
        <taxon>Gammaproteobacteria</taxon>
        <taxon>Cellvibrionales</taxon>
        <taxon>Cellvibrionaceae</taxon>
        <taxon>Pseudoteredinibacter</taxon>
    </lineage>
</organism>
<proteinExistence type="inferred from homology"/>
<dbReference type="SUPFAM" id="SSF56645">
    <property type="entry name" value="Acyl-CoA dehydrogenase NM domain-like"/>
    <property type="match status" value="1"/>
</dbReference>
<evidence type="ECO:0000259" key="8">
    <source>
        <dbReference type="Pfam" id="PF02770"/>
    </source>
</evidence>